<dbReference type="SUPFAM" id="SSF47413">
    <property type="entry name" value="lambda repressor-like DNA-binding domains"/>
    <property type="match status" value="1"/>
</dbReference>
<evidence type="ECO:0000259" key="1">
    <source>
        <dbReference type="PROSITE" id="PS50943"/>
    </source>
</evidence>
<sequence>MIRLRFENHLTIKEAAQKLAVSPKTYSNYEKGRIKIPLDKFIAICILYNVSADYLLGLKR</sequence>
<dbReference type="Proteomes" id="UP000824205">
    <property type="component" value="Unassembled WGS sequence"/>
</dbReference>
<dbReference type="CDD" id="cd00093">
    <property type="entry name" value="HTH_XRE"/>
    <property type="match status" value="1"/>
</dbReference>
<organism evidence="2 3">
    <name type="scientific">Candidatus Eubacterium faecipullorum</name>
    <dbReference type="NCBI Taxonomy" id="2838571"/>
    <lineage>
        <taxon>Bacteria</taxon>
        <taxon>Bacillati</taxon>
        <taxon>Bacillota</taxon>
        <taxon>Clostridia</taxon>
        <taxon>Eubacteriales</taxon>
        <taxon>Eubacteriaceae</taxon>
        <taxon>Eubacterium</taxon>
    </lineage>
</organism>
<accession>A0A9D1RFG7</accession>
<reference evidence="2" key="1">
    <citation type="journal article" date="2021" name="PeerJ">
        <title>Extensive microbial diversity within the chicken gut microbiome revealed by metagenomics and culture.</title>
        <authorList>
            <person name="Gilroy R."/>
            <person name="Ravi A."/>
            <person name="Getino M."/>
            <person name="Pursley I."/>
            <person name="Horton D.L."/>
            <person name="Alikhan N.F."/>
            <person name="Baker D."/>
            <person name="Gharbi K."/>
            <person name="Hall N."/>
            <person name="Watson M."/>
            <person name="Adriaenssens E.M."/>
            <person name="Foster-Nyarko E."/>
            <person name="Jarju S."/>
            <person name="Secka A."/>
            <person name="Antonio M."/>
            <person name="Oren A."/>
            <person name="Chaudhuri R.R."/>
            <person name="La Ragione R."/>
            <person name="Hildebrand F."/>
            <person name="Pallen M.J."/>
        </authorList>
    </citation>
    <scope>NUCLEOTIDE SEQUENCE</scope>
    <source>
        <strain evidence="2">421</strain>
    </source>
</reference>
<comment type="caution">
    <text evidence="2">The sequence shown here is derived from an EMBL/GenBank/DDBJ whole genome shotgun (WGS) entry which is preliminary data.</text>
</comment>
<dbReference type="GO" id="GO:0003677">
    <property type="term" value="F:DNA binding"/>
    <property type="evidence" value="ECO:0007669"/>
    <property type="project" value="InterPro"/>
</dbReference>
<dbReference type="AlphaFoldDB" id="A0A9D1RFG7"/>
<name>A0A9D1RFG7_9FIRM</name>
<protein>
    <submittedName>
        <fullName evidence="2">Helix-turn-helix domain-containing protein</fullName>
    </submittedName>
</protein>
<reference evidence="2" key="2">
    <citation type="submission" date="2021-04" db="EMBL/GenBank/DDBJ databases">
        <authorList>
            <person name="Gilroy R."/>
        </authorList>
    </citation>
    <scope>NUCLEOTIDE SEQUENCE</scope>
    <source>
        <strain evidence="2">421</strain>
    </source>
</reference>
<dbReference type="SMART" id="SM00530">
    <property type="entry name" value="HTH_XRE"/>
    <property type="match status" value="1"/>
</dbReference>
<feature type="domain" description="HTH cro/C1-type" evidence="1">
    <location>
        <begin position="1"/>
        <end position="55"/>
    </location>
</feature>
<dbReference type="Pfam" id="PF01381">
    <property type="entry name" value="HTH_3"/>
    <property type="match status" value="1"/>
</dbReference>
<dbReference type="EMBL" id="DXGE01000018">
    <property type="protein sequence ID" value="HIW85672.1"/>
    <property type="molecule type" value="Genomic_DNA"/>
</dbReference>
<dbReference type="InterPro" id="IPR010982">
    <property type="entry name" value="Lambda_DNA-bd_dom_sf"/>
</dbReference>
<evidence type="ECO:0000313" key="3">
    <source>
        <dbReference type="Proteomes" id="UP000824205"/>
    </source>
</evidence>
<dbReference type="InterPro" id="IPR001387">
    <property type="entry name" value="Cro/C1-type_HTH"/>
</dbReference>
<evidence type="ECO:0000313" key="2">
    <source>
        <dbReference type="EMBL" id="HIW85672.1"/>
    </source>
</evidence>
<proteinExistence type="predicted"/>
<dbReference type="PROSITE" id="PS50943">
    <property type="entry name" value="HTH_CROC1"/>
    <property type="match status" value="1"/>
</dbReference>
<dbReference type="Gene3D" id="1.10.260.40">
    <property type="entry name" value="lambda repressor-like DNA-binding domains"/>
    <property type="match status" value="1"/>
</dbReference>
<gene>
    <name evidence="2" type="ORF">IAA48_04175</name>
</gene>